<comment type="caution">
    <text evidence="2">The sequence shown here is derived from an EMBL/GenBank/DDBJ whole genome shotgun (WGS) entry which is preliminary data.</text>
</comment>
<dbReference type="EMBL" id="QNSA01000015">
    <property type="protein sequence ID" value="RBP69109.1"/>
    <property type="molecule type" value="Genomic_DNA"/>
</dbReference>
<protein>
    <submittedName>
        <fullName evidence="2">Uncharacterized protein</fullName>
    </submittedName>
</protein>
<dbReference type="Proteomes" id="UP000253065">
    <property type="component" value="Unassembled WGS sequence"/>
</dbReference>
<evidence type="ECO:0000313" key="3">
    <source>
        <dbReference type="Proteomes" id="UP000252795"/>
    </source>
</evidence>
<evidence type="ECO:0000313" key="1">
    <source>
        <dbReference type="EMBL" id="RBP69109.1"/>
    </source>
</evidence>
<sequence>MPTRMDFEYDRELAEEGFDQIPVEMVSVLLSYEASCPVYDSLQCAVVIFSDDFSL</sequence>
<keyword evidence="4" id="KW-1185">Reference proteome</keyword>
<evidence type="ECO:0000313" key="2">
    <source>
        <dbReference type="EMBL" id="RCW30514.1"/>
    </source>
</evidence>
<evidence type="ECO:0000313" key="4">
    <source>
        <dbReference type="Proteomes" id="UP000253065"/>
    </source>
</evidence>
<gene>
    <name evidence="2" type="ORF">DET51_1158</name>
    <name evidence="1" type="ORF">DET64_1158</name>
</gene>
<proteinExistence type="predicted"/>
<organism evidence="2 3">
    <name type="scientific">Marinobacter nauticus</name>
    <name type="common">Marinobacter hydrocarbonoclasticus</name>
    <name type="synonym">Marinobacter aquaeolei</name>
    <dbReference type="NCBI Taxonomy" id="2743"/>
    <lineage>
        <taxon>Bacteria</taxon>
        <taxon>Pseudomonadati</taxon>
        <taxon>Pseudomonadota</taxon>
        <taxon>Gammaproteobacteria</taxon>
        <taxon>Pseudomonadales</taxon>
        <taxon>Marinobacteraceae</taxon>
        <taxon>Marinobacter</taxon>
    </lineage>
</organism>
<name>A0A368UT06_MARNT</name>
<dbReference type="AlphaFoldDB" id="A0A368UT06"/>
<dbReference type="EMBL" id="QPJB01000015">
    <property type="protein sequence ID" value="RCW30514.1"/>
    <property type="molecule type" value="Genomic_DNA"/>
</dbReference>
<reference evidence="2 3" key="1">
    <citation type="submission" date="2018-07" db="EMBL/GenBank/DDBJ databases">
        <title>Freshwater and sediment microbial communities from various areas in North America, analyzing microbe dynamics in response to fracking.</title>
        <authorList>
            <person name="Lamendella R."/>
        </authorList>
    </citation>
    <scope>NUCLEOTIDE SEQUENCE [LARGE SCALE GENOMIC DNA]</scope>
    <source>
        <strain evidence="2 3">114E</strain>
        <strain evidence="1 4">114E_o</strain>
    </source>
</reference>
<accession>A0A368UT06</accession>
<dbReference type="Proteomes" id="UP000252795">
    <property type="component" value="Unassembled WGS sequence"/>
</dbReference>